<dbReference type="AlphaFoldDB" id="A0A8H7NMZ0"/>
<evidence type="ECO:0000256" key="2">
    <source>
        <dbReference type="SAM" id="SignalP"/>
    </source>
</evidence>
<evidence type="ECO:0008006" key="5">
    <source>
        <dbReference type="Google" id="ProtNLM"/>
    </source>
</evidence>
<feature type="compositionally biased region" description="Basic and acidic residues" evidence="1">
    <location>
        <begin position="45"/>
        <end position="54"/>
    </location>
</feature>
<feature type="region of interest" description="Disordered" evidence="1">
    <location>
        <begin position="34"/>
        <end position="55"/>
    </location>
</feature>
<organism evidence="3 4">
    <name type="scientific">Bionectria ochroleuca</name>
    <name type="common">Gliocladium roseum</name>
    <dbReference type="NCBI Taxonomy" id="29856"/>
    <lineage>
        <taxon>Eukaryota</taxon>
        <taxon>Fungi</taxon>
        <taxon>Dikarya</taxon>
        <taxon>Ascomycota</taxon>
        <taxon>Pezizomycotina</taxon>
        <taxon>Sordariomycetes</taxon>
        <taxon>Hypocreomycetidae</taxon>
        <taxon>Hypocreales</taxon>
        <taxon>Bionectriaceae</taxon>
        <taxon>Clonostachys</taxon>
    </lineage>
</organism>
<gene>
    <name evidence="3" type="ORF">IM811_000779</name>
</gene>
<evidence type="ECO:0000313" key="3">
    <source>
        <dbReference type="EMBL" id="KAF9759085.1"/>
    </source>
</evidence>
<feature type="chain" id="PRO_5034458077" description="Secreted protein" evidence="2">
    <location>
        <begin position="28"/>
        <end position="135"/>
    </location>
</feature>
<name>A0A8H7NMZ0_BIOOC</name>
<protein>
    <recommendedName>
        <fullName evidence="5">Secreted protein</fullName>
    </recommendedName>
</protein>
<evidence type="ECO:0000313" key="4">
    <source>
        <dbReference type="Proteomes" id="UP000616885"/>
    </source>
</evidence>
<dbReference type="Proteomes" id="UP000616885">
    <property type="component" value="Unassembled WGS sequence"/>
</dbReference>
<proteinExistence type="predicted"/>
<evidence type="ECO:0000256" key="1">
    <source>
        <dbReference type="SAM" id="MobiDB-lite"/>
    </source>
</evidence>
<accession>A0A8H7NMZ0</accession>
<reference evidence="3" key="1">
    <citation type="submission" date="2020-10" db="EMBL/GenBank/DDBJ databases">
        <title>High-Quality Genome Resource of Clonostachys rosea strain S41 by Oxford Nanopore Long-Read Sequencing.</title>
        <authorList>
            <person name="Wang H."/>
        </authorList>
    </citation>
    <scope>NUCLEOTIDE SEQUENCE</scope>
    <source>
        <strain evidence="3">S41</strain>
    </source>
</reference>
<feature type="signal peptide" evidence="2">
    <location>
        <begin position="1"/>
        <end position="27"/>
    </location>
</feature>
<keyword evidence="2" id="KW-0732">Signal</keyword>
<comment type="caution">
    <text evidence="3">The sequence shown here is derived from an EMBL/GenBank/DDBJ whole genome shotgun (WGS) entry which is preliminary data.</text>
</comment>
<sequence length="135" mass="14737">MQNMDLFVLILLFCLLARIYQPNKVQACCTTTHGVSRDGGSGGETGEKKEEEGGKQQVVQPGFCWGKSFLFAAGLMPCDAPAGHLAPTGLKNIAVFVHPAVALVTQARTARGLRKLRPARLRVFLIWLELAMQAW</sequence>
<dbReference type="EMBL" id="JADCTT010000001">
    <property type="protein sequence ID" value="KAF9759085.1"/>
    <property type="molecule type" value="Genomic_DNA"/>
</dbReference>